<evidence type="ECO:0000313" key="1">
    <source>
        <dbReference type="EMBL" id="GMQ63917.1"/>
    </source>
</evidence>
<organism evidence="1 2">
    <name type="scientific">Vallitalea maricola</name>
    <dbReference type="NCBI Taxonomy" id="3074433"/>
    <lineage>
        <taxon>Bacteria</taxon>
        <taxon>Bacillati</taxon>
        <taxon>Bacillota</taxon>
        <taxon>Clostridia</taxon>
        <taxon>Lachnospirales</taxon>
        <taxon>Vallitaleaceae</taxon>
        <taxon>Vallitalea</taxon>
    </lineage>
</organism>
<dbReference type="Proteomes" id="UP001374599">
    <property type="component" value="Unassembled WGS sequence"/>
</dbReference>
<accession>A0ACB5UM23</accession>
<sequence length="422" mass="45798">MKLLIKNGTIINPKEDLVKKLDLLIEDDVIVKIQEDITCEADEIIDAEGLWVTPGLIDVHVHLREPGYEHKETIATGSKSAAAGGFTTICAMPNTNPAIDTKELVELVKQKAENEAIVNVLPIGAITLGQNGEQLVDIEAMSKAGICALSEDGKSVMNAKILNDAMIQAKKLDIPVLSHCEDATLAKTGIMNEGIANKLGVEGIPPESEDIIVSRDIILAGRTGARLHICHISTKESIDFLRNAKESGLNVSAEVCPHHYTLTEEDVTLENTNTKMNPPLRSKKDVEAVKEALKDGVIEIIATDHAPHHIDEKNCGYEKAPNGIVGLETAVALGITELVETEILTPLQLISKMSYNPAKMLGIDKGILEIGKIADITIINPTEEYKIDVNKFHSKSKNSPFHGKNVIGKVKYTIVNGKIVFK</sequence>
<reference evidence="1" key="1">
    <citation type="submission" date="2023-09" db="EMBL/GenBank/DDBJ databases">
        <title>Vallitalea sediminicola and Vallitalea maricola sp. nov., anaerobic bacteria isolated from marine sediment.</title>
        <authorList>
            <person name="Hirano S."/>
            <person name="Maeda A."/>
            <person name="Terahara T."/>
            <person name="Mori K."/>
            <person name="Hamada M."/>
            <person name="Matsumoto R."/>
            <person name="Kobayashi T."/>
        </authorList>
    </citation>
    <scope>NUCLEOTIDE SEQUENCE</scope>
    <source>
        <strain evidence="1">AN17-2</strain>
    </source>
</reference>
<name>A0ACB5UM23_9FIRM</name>
<evidence type="ECO:0000313" key="2">
    <source>
        <dbReference type="Proteomes" id="UP001374599"/>
    </source>
</evidence>
<protein>
    <submittedName>
        <fullName evidence="1">Dihydroorotase</fullName>
    </submittedName>
</protein>
<keyword evidence="2" id="KW-1185">Reference proteome</keyword>
<gene>
    <name evidence="1" type="ORF">AN2V17_31530</name>
</gene>
<comment type="caution">
    <text evidence="1">The sequence shown here is derived from an EMBL/GenBank/DDBJ whole genome shotgun (WGS) entry which is preliminary data.</text>
</comment>
<proteinExistence type="predicted"/>
<dbReference type="EMBL" id="BTPU01000055">
    <property type="protein sequence ID" value="GMQ63917.1"/>
    <property type="molecule type" value="Genomic_DNA"/>
</dbReference>